<dbReference type="Gene3D" id="1.10.510.10">
    <property type="entry name" value="Transferase(Phosphotransferase) domain 1"/>
    <property type="match status" value="1"/>
</dbReference>
<dbReference type="InterPro" id="IPR051681">
    <property type="entry name" value="Ser/Thr_Kinases-Pseudokinases"/>
</dbReference>
<comment type="caution">
    <text evidence="2">The sequence shown here is derived from an EMBL/GenBank/DDBJ whole genome shotgun (WGS) entry which is preliminary data.</text>
</comment>
<feature type="domain" description="Protein kinase" evidence="1">
    <location>
        <begin position="1"/>
        <end position="122"/>
    </location>
</feature>
<reference evidence="2 3" key="1">
    <citation type="submission" date="2018-06" db="EMBL/GenBank/DDBJ databases">
        <title>Comparative genomics reveals the genomic features of Rhizophagus irregularis, R. cerebriforme, R. diaphanum and Gigaspora rosea, and their symbiotic lifestyle signature.</title>
        <authorList>
            <person name="Morin E."/>
            <person name="San Clemente H."/>
            <person name="Chen E.C.H."/>
            <person name="De La Providencia I."/>
            <person name="Hainaut M."/>
            <person name="Kuo A."/>
            <person name="Kohler A."/>
            <person name="Murat C."/>
            <person name="Tang N."/>
            <person name="Roy S."/>
            <person name="Loubradou J."/>
            <person name="Henrissat B."/>
            <person name="Grigoriev I.V."/>
            <person name="Corradi N."/>
            <person name="Roux C."/>
            <person name="Martin F.M."/>
        </authorList>
    </citation>
    <scope>NUCLEOTIDE SEQUENCE [LARGE SCALE GENOMIC DNA]</scope>
    <source>
        <strain evidence="2 3">DAOM 194757</strain>
    </source>
</reference>
<sequence length="233" mass="26674">MQFAERGSLRIAISVNKTLDKESGGIYGALPYVAPEVLQGKQFTKASDIYSFGMIMWEISSGNPVFSDYKDDDSSLTIEICFKELRPNILKGTATCYAELLNKCWDKDPNNRPSAIEIHETILKWKNSIENLTEFLKSDKEMVIENNDFNIIEDSTIFTSNFINYINQQSFEHVAENEIISINDIKDSTIYTSNFINYIINQQSLEHVAENEIISIEDIEKCKEVISYTNAFE</sequence>
<keyword evidence="3" id="KW-1185">Reference proteome</keyword>
<keyword evidence="2" id="KW-0808">Transferase</keyword>
<name>A0A397VI62_9GLOM</name>
<organism evidence="2 3">
    <name type="scientific">Gigaspora rosea</name>
    <dbReference type="NCBI Taxonomy" id="44941"/>
    <lineage>
        <taxon>Eukaryota</taxon>
        <taxon>Fungi</taxon>
        <taxon>Fungi incertae sedis</taxon>
        <taxon>Mucoromycota</taxon>
        <taxon>Glomeromycotina</taxon>
        <taxon>Glomeromycetes</taxon>
        <taxon>Diversisporales</taxon>
        <taxon>Gigasporaceae</taxon>
        <taxon>Gigaspora</taxon>
    </lineage>
</organism>
<dbReference type="EMBL" id="QKWP01000346">
    <property type="protein sequence ID" value="RIB21692.1"/>
    <property type="molecule type" value="Genomic_DNA"/>
</dbReference>
<dbReference type="Pfam" id="PF07714">
    <property type="entry name" value="PK_Tyr_Ser-Thr"/>
    <property type="match status" value="1"/>
</dbReference>
<dbReference type="GO" id="GO:0004674">
    <property type="term" value="F:protein serine/threonine kinase activity"/>
    <property type="evidence" value="ECO:0007669"/>
    <property type="project" value="TreeGrafter"/>
</dbReference>
<proteinExistence type="predicted"/>
<evidence type="ECO:0000313" key="2">
    <source>
        <dbReference type="EMBL" id="RIB21692.1"/>
    </source>
</evidence>
<evidence type="ECO:0000313" key="3">
    <source>
        <dbReference type="Proteomes" id="UP000266673"/>
    </source>
</evidence>
<dbReference type="PANTHER" id="PTHR44329">
    <property type="entry name" value="SERINE/THREONINE-PROTEIN KINASE TNNI3K-RELATED"/>
    <property type="match status" value="1"/>
</dbReference>
<protein>
    <submittedName>
        <fullName evidence="2">Kinase-like domain-containing protein</fullName>
    </submittedName>
</protein>
<dbReference type="PROSITE" id="PS50011">
    <property type="entry name" value="PROTEIN_KINASE_DOM"/>
    <property type="match status" value="1"/>
</dbReference>
<dbReference type="OrthoDB" id="4062651at2759"/>
<dbReference type="STRING" id="44941.A0A397VI62"/>
<dbReference type="GO" id="GO:0005524">
    <property type="term" value="F:ATP binding"/>
    <property type="evidence" value="ECO:0007669"/>
    <property type="project" value="InterPro"/>
</dbReference>
<dbReference type="InterPro" id="IPR001245">
    <property type="entry name" value="Ser-Thr/Tyr_kinase_cat_dom"/>
</dbReference>
<gene>
    <name evidence="2" type="ORF">C2G38_2034172</name>
</gene>
<evidence type="ECO:0000259" key="1">
    <source>
        <dbReference type="PROSITE" id="PS50011"/>
    </source>
</evidence>
<dbReference type="Proteomes" id="UP000266673">
    <property type="component" value="Unassembled WGS sequence"/>
</dbReference>
<dbReference type="AlphaFoldDB" id="A0A397VI62"/>
<dbReference type="InterPro" id="IPR011009">
    <property type="entry name" value="Kinase-like_dom_sf"/>
</dbReference>
<keyword evidence="2" id="KW-0418">Kinase</keyword>
<accession>A0A397VI62</accession>
<dbReference type="InterPro" id="IPR000719">
    <property type="entry name" value="Prot_kinase_dom"/>
</dbReference>
<dbReference type="SUPFAM" id="SSF56112">
    <property type="entry name" value="Protein kinase-like (PK-like)"/>
    <property type="match status" value="1"/>
</dbReference>